<feature type="region of interest" description="Disordered" evidence="2">
    <location>
        <begin position="176"/>
        <end position="237"/>
    </location>
</feature>
<organism evidence="3 4">
    <name type="scientific">Anas zonorhyncha</name>
    <name type="common">Eastern spot-billed duck</name>
    <dbReference type="NCBI Taxonomy" id="75864"/>
    <lineage>
        <taxon>Eukaryota</taxon>
        <taxon>Metazoa</taxon>
        <taxon>Chordata</taxon>
        <taxon>Craniata</taxon>
        <taxon>Vertebrata</taxon>
        <taxon>Euteleostomi</taxon>
        <taxon>Archelosauria</taxon>
        <taxon>Archosauria</taxon>
        <taxon>Dinosauria</taxon>
        <taxon>Saurischia</taxon>
        <taxon>Theropoda</taxon>
        <taxon>Coelurosauria</taxon>
        <taxon>Aves</taxon>
        <taxon>Neognathae</taxon>
        <taxon>Galloanserae</taxon>
        <taxon>Anseriformes</taxon>
        <taxon>Anatidae</taxon>
        <taxon>Anatinae</taxon>
        <taxon>Anas</taxon>
    </lineage>
</organism>
<accession>A0A8B9TZT5</accession>
<dbReference type="InterPro" id="IPR028227">
    <property type="entry name" value="UPF0449"/>
</dbReference>
<feature type="region of interest" description="Disordered" evidence="2">
    <location>
        <begin position="1"/>
        <end position="75"/>
    </location>
</feature>
<dbReference type="PANTHER" id="PTHR34766:SF1">
    <property type="entry name" value="UPF0449 PROTEIN C19ORF25"/>
    <property type="match status" value="1"/>
</dbReference>
<evidence type="ECO:0000313" key="3">
    <source>
        <dbReference type="Ensembl" id="ENSAZOP00000000810.1"/>
    </source>
</evidence>
<dbReference type="PANTHER" id="PTHR34766">
    <property type="entry name" value="UPF0449 PROTEIN C19ORF25"/>
    <property type="match status" value="1"/>
</dbReference>
<dbReference type="Proteomes" id="UP000694549">
    <property type="component" value="Unplaced"/>
</dbReference>
<feature type="compositionally biased region" description="Low complexity" evidence="2">
    <location>
        <begin position="14"/>
        <end position="43"/>
    </location>
</feature>
<name>A0A8B9TZT5_9AVES</name>
<reference evidence="3" key="2">
    <citation type="submission" date="2025-09" db="UniProtKB">
        <authorList>
            <consortium name="Ensembl"/>
        </authorList>
    </citation>
    <scope>IDENTIFICATION</scope>
</reference>
<reference evidence="3" key="1">
    <citation type="submission" date="2025-08" db="UniProtKB">
        <authorList>
            <consortium name="Ensembl"/>
        </authorList>
    </citation>
    <scope>IDENTIFICATION</scope>
</reference>
<feature type="compositionally biased region" description="Pro residues" evidence="2">
    <location>
        <begin position="44"/>
        <end position="63"/>
    </location>
</feature>
<proteinExistence type="inferred from homology"/>
<protein>
    <recommendedName>
        <fullName evidence="5">CS025 protein</fullName>
    </recommendedName>
</protein>
<evidence type="ECO:0000256" key="2">
    <source>
        <dbReference type="SAM" id="MobiDB-lite"/>
    </source>
</evidence>
<sequence>MATAPPPARPSPPRAAAAAALGPGTGPGVAASGARSHGHGAAAPPAPPRPPRAPRRPLGPPGGPHRSPAALPGLRLRGVPGAVPGVWLRRLAALQPHRLRLPRLRLHQSHRELQQGGRHHVADLLGGVRRLQRSRVLLRHLPLLVPLLLRWEVPVPGVVHGPRVLERLAGAVPQRHPALLPQAPPGRGLRARRPQHQGAGRGLHRHPRSLQGSREAGAGREERLRHWDDTGTILVPPPAMTSKAKRVLPTRPEPPTVEQVLADVGGTRPADPILLLPAEPPRTPGGDHDSPVPGQEAAEEEERERLYRQSRGYVEMNRWLREARGQLAEKCQELRRAGAALERDMAETRQKAF</sequence>
<feature type="compositionally biased region" description="Basic and acidic residues" evidence="2">
    <location>
        <begin position="217"/>
        <end position="229"/>
    </location>
</feature>
<keyword evidence="4" id="KW-1185">Reference proteome</keyword>
<evidence type="ECO:0008006" key="5">
    <source>
        <dbReference type="Google" id="ProtNLM"/>
    </source>
</evidence>
<dbReference type="Ensembl" id="ENSAZOT00000000878.1">
    <property type="protein sequence ID" value="ENSAZOP00000000810.1"/>
    <property type="gene ID" value="ENSAZOG00000000604.1"/>
</dbReference>
<feature type="compositionally biased region" description="Pro residues" evidence="2">
    <location>
        <begin position="1"/>
        <end position="13"/>
    </location>
</feature>
<evidence type="ECO:0000256" key="1">
    <source>
        <dbReference type="ARBA" id="ARBA00006137"/>
    </source>
</evidence>
<evidence type="ECO:0000313" key="4">
    <source>
        <dbReference type="Proteomes" id="UP000694549"/>
    </source>
</evidence>
<feature type="region of interest" description="Disordered" evidence="2">
    <location>
        <begin position="279"/>
        <end position="305"/>
    </location>
</feature>
<dbReference type="AlphaFoldDB" id="A0A8B9TZT5"/>
<comment type="similarity">
    <text evidence="1">Belongs to the UPF0449 family.</text>
</comment>
<dbReference type="Pfam" id="PF15136">
    <property type="entry name" value="UPF0449"/>
    <property type="match status" value="1"/>
</dbReference>